<proteinExistence type="predicted"/>
<feature type="region of interest" description="Disordered" evidence="1">
    <location>
        <begin position="104"/>
        <end position="127"/>
    </location>
</feature>
<dbReference type="GO" id="GO:0008195">
    <property type="term" value="F:phosphatidate phosphatase activity"/>
    <property type="evidence" value="ECO:0007669"/>
    <property type="project" value="TreeGrafter"/>
</dbReference>
<dbReference type="GO" id="GO:0019432">
    <property type="term" value="P:triglyceride biosynthetic process"/>
    <property type="evidence" value="ECO:0007669"/>
    <property type="project" value="TreeGrafter"/>
</dbReference>
<sequence length="370" mass="39294">IAANGYNFLYLTSRSVGQADMTRAYLKGVVQDGGYKLPGGPVILSPDRTIAALRREVYLRKPEIFKMACLRDVMALFTGHGGATNVHESQEAGLHPFPVNTVPTAAANANANPGSGSSPAANQRKPGTSPFYAGFGNRLTDALSYRSVNIPSTRIFTINSNSEVSLDLLSLNTYKTAYGGMREIVDHYFPPVGLLVKGGGEEFTDFNFWRSRPLDIGDFSGSESGEEDEVGVGVLGAPMTAMQRAKGAAGLERTETVASLKESLMSEDEGGDELLESYLSEGARGSLDESLQGSLMGEEEEDDGDDELDDGDDELDGEEEGEDEDEAATGFGPVTPELSKLRRLALDDQAEDTPRAACEKGGAGLGLSGV</sequence>
<dbReference type="STRING" id="329884.A0A4V5NEE0"/>
<feature type="compositionally biased region" description="Low complexity" evidence="1">
    <location>
        <begin position="104"/>
        <end position="122"/>
    </location>
</feature>
<evidence type="ECO:0000259" key="2">
    <source>
        <dbReference type="SMART" id="SM00775"/>
    </source>
</evidence>
<dbReference type="InterPro" id="IPR026058">
    <property type="entry name" value="LIPIN"/>
</dbReference>
<dbReference type="Proteomes" id="UP000309340">
    <property type="component" value="Unassembled WGS sequence"/>
</dbReference>
<feature type="region of interest" description="Disordered" evidence="1">
    <location>
        <begin position="282"/>
        <end position="370"/>
    </location>
</feature>
<dbReference type="AlphaFoldDB" id="A0A4V5NEE0"/>
<protein>
    <recommendedName>
        <fullName evidence="2">LNS2/PITP domain-containing protein</fullName>
    </recommendedName>
</protein>
<feature type="compositionally biased region" description="Gly residues" evidence="1">
    <location>
        <begin position="361"/>
        <end position="370"/>
    </location>
</feature>
<feature type="compositionally biased region" description="Acidic residues" evidence="1">
    <location>
        <begin position="297"/>
        <end position="327"/>
    </location>
</feature>
<evidence type="ECO:0000313" key="4">
    <source>
        <dbReference type="Proteomes" id="UP000309340"/>
    </source>
</evidence>
<dbReference type="GO" id="GO:0009062">
    <property type="term" value="P:fatty acid catabolic process"/>
    <property type="evidence" value="ECO:0007669"/>
    <property type="project" value="TreeGrafter"/>
</dbReference>
<dbReference type="SMART" id="SM00775">
    <property type="entry name" value="LNS2"/>
    <property type="match status" value="1"/>
</dbReference>
<feature type="domain" description="LNS2/PITP" evidence="2">
    <location>
        <begin position="1"/>
        <end position="167"/>
    </location>
</feature>
<dbReference type="OrthoDB" id="4567at2759"/>
<dbReference type="PANTHER" id="PTHR12181">
    <property type="entry name" value="LIPIN"/>
    <property type="match status" value="1"/>
</dbReference>
<gene>
    <name evidence="3" type="ORF">B0A55_12181</name>
</gene>
<feature type="non-terminal residue" evidence="3">
    <location>
        <position position="1"/>
    </location>
</feature>
<reference evidence="3 4" key="1">
    <citation type="submission" date="2017-03" db="EMBL/GenBank/DDBJ databases">
        <title>Genomes of endolithic fungi from Antarctica.</title>
        <authorList>
            <person name="Coleine C."/>
            <person name="Masonjones S."/>
            <person name="Stajich J.E."/>
        </authorList>
    </citation>
    <scope>NUCLEOTIDE SEQUENCE [LARGE SCALE GENOMIC DNA]</scope>
    <source>
        <strain evidence="3 4">CCFEE 5184</strain>
    </source>
</reference>
<dbReference type="PANTHER" id="PTHR12181:SF12">
    <property type="entry name" value="PHOSPHATIDATE PHOSPHATASE"/>
    <property type="match status" value="1"/>
</dbReference>
<evidence type="ECO:0000313" key="3">
    <source>
        <dbReference type="EMBL" id="TKA57559.1"/>
    </source>
</evidence>
<accession>A0A4V5NEE0</accession>
<dbReference type="GO" id="GO:0005634">
    <property type="term" value="C:nucleus"/>
    <property type="evidence" value="ECO:0007669"/>
    <property type="project" value="TreeGrafter"/>
</dbReference>
<name>A0A4V5NEE0_9PEZI</name>
<dbReference type="Pfam" id="PF08235">
    <property type="entry name" value="LNS2"/>
    <property type="match status" value="2"/>
</dbReference>
<dbReference type="InterPro" id="IPR013209">
    <property type="entry name" value="LNS2"/>
</dbReference>
<dbReference type="InterPro" id="IPR031315">
    <property type="entry name" value="LNS2/PITP"/>
</dbReference>
<dbReference type="EMBL" id="NAJQ01001521">
    <property type="protein sequence ID" value="TKA57559.1"/>
    <property type="molecule type" value="Genomic_DNA"/>
</dbReference>
<keyword evidence="4" id="KW-1185">Reference proteome</keyword>
<organism evidence="3 4">
    <name type="scientific">Friedmanniomyces simplex</name>
    <dbReference type="NCBI Taxonomy" id="329884"/>
    <lineage>
        <taxon>Eukaryota</taxon>
        <taxon>Fungi</taxon>
        <taxon>Dikarya</taxon>
        <taxon>Ascomycota</taxon>
        <taxon>Pezizomycotina</taxon>
        <taxon>Dothideomycetes</taxon>
        <taxon>Dothideomycetidae</taxon>
        <taxon>Mycosphaerellales</taxon>
        <taxon>Teratosphaeriaceae</taxon>
        <taxon>Friedmanniomyces</taxon>
    </lineage>
</organism>
<comment type="caution">
    <text evidence="3">The sequence shown here is derived from an EMBL/GenBank/DDBJ whole genome shotgun (WGS) entry which is preliminary data.</text>
</comment>
<evidence type="ECO:0000256" key="1">
    <source>
        <dbReference type="SAM" id="MobiDB-lite"/>
    </source>
</evidence>